<dbReference type="AlphaFoldDB" id="A0A1F7SNN1"/>
<organism evidence="1 2">
    <name type="scientific">Candidatus Schekmanbacteria bacterium RIFCSPLOWO2_12_FULL_38_15</name>
    <dbReference type="NCBI Taxonomy" id="1817883"/>
    <lineage>
        <taxon>Bacteria</taxon>
        <taxon>Candidatus Schekmaniibacteriota</taxon>
    </lineage>
</organism>
<accession>A0A1F7SNN1</accession>
<evidence type="ECO:0000313" key="2">
    <source>
        <dbReference type="Proteomes" id="UP000178082"/>
    </source>
</evidence>
<dbReference type="Proteomes" id="UP000178082">
    <property type="component" value="Unassembled WGS sequence"/>
</dbReference>
<reference evidence="1 2" key="1">
    <citation type="journal article" date="2016" name="Nat. Commun.">
        <title>Thousands of microbial genomes shed light on interconnected biogeochemical processes in an aquifer system.</title>
        <authorList>
            <person name="Anantharaman K."/>
            <person name="Brown C.T."/>
            <person name="Hug L.A."/>
            <person name="Sharon I."/>
            <person name="Castelle C.J."/>
            <person name="Probst A.J."/>
            <person name="Thomas B.C."/>
            <person name="Singh A."/>
            <person name="Wilkins M.J."/>
            <person name="Karaoz U."/>
            <person name="Brodie E.L."/>
            <person name="Williams K.H."/>
            <person name="Hubbard S.S."/>
            <person name="Banfield J.F."/>
        </authorList>
    </citation>
    <scope>NUCLEOTIDE SEQUENCE [LARGE SCALE GENOMIC DNA]</scope>
</reference>
<name>A0A1F7SNN1_9BACT</name>
<dbReference type="STRING" id="1817883.A3G31_01725"/>
<comment type="caution">
    <text evidence="1">The sequence shown here is derived from an EMBL/GenBank/DDBJ whole genome shotgun (WGS) entry which is preliminary data.</text>
</comment>
<sequence>MKRNFNHGYFLTRGIDKVGEEMGLTVLAYNIRRVLNILGIDGLIAAVKLKSNKIFNVLGNIWEKTKKFFSWWLKTTYIEVICT</sequence>
<dbReference type="EMBL" id="MGDI01000006">
    <property type="protein sequence ID" value="OGL54814.1"/>
    <property type="molecule type" value="Genomic_DNA"/>
</dbReference>
<protein>
    <recommendedName>
        <fullName evidence="3">Transposase DDE domain-containing protein</fullName>
    </recommendedName>
</protein>
<proteinExistence type="predicted"/>
<gene>
    <name evidence="1" type="ORF">A3G31_01725</name>
</gene>
<evidence type="ECO:0000313" key="1">
    <source>
        <dbReference type="EMBL" id="OGL54814.1"/>
    </source>
</evidence>
<evidence type="ECO:0008006" key="3">
    <source>
        <dbReference type="Google" id="ProtNLM"/>
    </source>
</evidence>